<evidence type="ECO:0000256" key="4">
    <source>
        <dbReference type="ARBA" id="ARBA00022741"/>
    </source>
</evidence>
<dbReference type="InterPro" id="IPR009080">
    <property type="entry name" value="tRNAsynth_Ia_anticodon-bd"/>
</dbReference>
<sequence length="1207" mass="136038">MARKGTSKLLEFHSIETKIQELWADEHLFEVDAPNLNDDQEAYFVSFPYPYMNGCLHLGHAFSITKAEYAAGFQALKGKAVLWPMGFHCTGTPIKASADKLAREMELYGCPPKFPVASEAVTEPVDKPELVDKSKSKKSKAVAKTGGMKYQWLIMQSLGIPESEIPKFADPNYWLEYFPDRSMRDLRRFGLKVDWRRSFITTDVNPYYDSMVRWQFLHLKKRNKIAYGKRYTIFSPKDNQPCMDHERTVGEGVCPMEYTIIKLEVMSSLPEKIQKVTRKDEKVYLLAATLRPETMYGQTNCWLHPTIEYVVVRSKRFASLFVLTHRGALNMAYQDLLDPEHPGQVDVLVKVMGAELLGLRLKAPLSVYGDGVYTLPMLSISDNKGTSVVTSVPSDSPVDYATLRDLKNKKAFREKYGITDEMVLPFEPIEIIETPGLGRLAAPKAVEDLKIVSQNDHDKLLEAKDLVYKQGFYDGVLLIGKYAGQKVQYAKKLIQQELINSNAAMIYYEPEKQVVTRSGDEAVVSLCNQWYLDYGNDEWKAQAREALAKLSIVDEARNNIEATFSWLQEHACSRTYGLGTRLPWDETWLIESLSDSTIYMAYQTIAHLLHSNIEGTTCGLLNIYPEHMTPAVWDYIFLGKGDPVKLAAERFTSVTVESLKRLRSEFLRWYPVDLHVSGKDLLPNHLTYYLYNHVAMWPDEPQLWPKGIRANGLLLLNSEKMSKSTGNFLTLHDAIDKYASDGLRLALADAGDTLEDANMEESMAEAGLLRLYALYEWIATTIQALKNPEAAGFRTKEADLHADKVFENDLRRAVTSADESYTAQNYKEALRVVFYEFIACKDRYREVCQKRGMHAVLVRRYIELQTILLSPICSHICEHIWRNLLKHKESIFKHTWPAKVDAVDQKILVEGRYLDDTARAFRLQLKQALTVKTPKGKAVAAGNTKPQAPKQPTNATIWIAKSYPTWQATVLTTLRSLLTNSGELPDNATISQALQPHMKSMGKQAKRAMSFVQLVRERFQANGKHALDGLPELDEESVLQANAEYLIATLGLSADGLEICDSSKSDDVRVKENVCPLEPMILFQTPKPSVAVKAINPVVGSGLFSVNSLAIHDGDTVDQVAKRLLRICRSTMVAAGAIDAVDLYRLLEPVKDARVMPPIPLERLSKLSSTDKFIVDVDVGKISLSLSGGPVEIGDRMFYADIKCPLN</sequence>
<keyword evidence="7" id="KW-0030">Aminoacyl-tRNA synthetase</keyword>
<evidence type="ECO:0000259" key="12">
    <source>
        <dbReference type="Pfam" id="PF22947"/>
    </source>
</evidence>
<evidence type="ECO:0000313" key="14">
    <source>
        <dbReference type="EMBL" id="VUZ50071.1"/>
    </source>
</evidence>
<dbReference type="Gene3D" id="3.90.740.10">
    <property type="entry name" value="Valyl/Leucyl/Isoleucyl-tRNA synthetase, editing domain"/>
    <property type="match status" value="1"/>
</dbReference>
<dbReference type="InterPro" id="IPR014729">
    <property type="entry name" value="Rossmann-like_a/b/a_fold"/>
</dbReference>
<dbReference type="InterPro" id="IPR009008">
    <property type="entry name" value="Val/Leu/Ile-tRNA-synth_edit"/>
</dbReference>
<evidence type="ECO:0000313" key="15">
    <source>
        <dbReference type="Proteomes" id="UP000321570"/>
    </source>
</evidence>
<dbReference type="SUPFAM" id="SSF50677">
    <property type="entry name" value="ValRS/IleRS/LeuRS editing domain"/>
    <property type="match status" value="1"/>
</dbReference>
<evidence type="ECO:0000259" key="9">
    <source>
        <dbReference type="Pfam" id="PF00133"/>
    </source>
</evidence>
<name>A0A564YS26_HYMDI</name>
<evidence type="ECO:0000256" key="2">
    <source>
        <dbReference type="ARBA" id="ARBA00013164"/>
    </source>
</evidence>
<evidence type="ECO:0000259" key="10">
    <source>
        <dbReference type="Pfam" id="PF08264"/>
    </source>
</evidence>
<dbReference type="InterPro" id="IPR004493">
    <property type="entry name" value="Leu-tRNA-synth_Ia_arc/euk"/>
</dbReference>
<evidence type="ECO:0000259" key="13">
    <source>
        <dbReference type="Pfam" id="PF24810"/>
    </source>
</evidence>
<dbReference type="GO" id="GO:0005524">
    <property type="term" value="F:ATP binding"/>
    <property type="evidence" value="ECO:0007669"/>
    <property type="project" value="UniProtKB-KW"/>
</dbReference>
<comment type="similarity">
    <text evidence="1">Belongs to the class-I aminoacyl-tRNA synthetase family.</text>
</comment>
<dbReference type="PANTHER" id="PTHR45794">
    <property type="entry name" value="LEUCYL-TRNA SYNTHETASE"/>
    <property type="match status" value="1"/>
</dbReference>
<dbReference type="InterPro" id="IPR002300">
    <property type="entry name" value="aa-tRNA-synth_Ia"/>
</dbReference>
<dbReference type="SUPFAM" id="SSF52374">
    <property type="entry name" value="Nucleotidylyl transferase"/>
    <property type="match status" value="1"/>
</dbReference>
<dbReference type="Pfam" id="PF24810">
    <property type="entry name" value="RBD_LARS1"/>
    <property type="match status" value="1"/>
</dbReference>
<keyword evidence="5" id="KW-0067">ATP-binding</keyword>
<keyword evidence="4" id="KW-0547">Nucleotide-binding</keyword>
<dbReference type="InterPro" id="IPR015413">
    <property type="entry name" value="Methionyl/Leucyl_tRNA_Synth"/>
</dbReference>
<dbReference type="FunFam" id="3.90.740.10:FF:000001">
    <property type="entry name" value="Leucine--tRNA ligase, cytoplasmic"/>
    <property type="match status" value="1"/>
</dbReference>
<dbReference type="PANTHER" id="PTHR45794:SF1">
    <property type="entry name" value="LEUCINE--TRNA LIGASE, CYTOPLASMIC"/>
    <property type="match status" value="1"/>
</dbReference>
<dbReference type="Pfam" id="PF08264">
    <property type="entry name" value="Anticodon_1"/>
    <property type="match status" value="1"/>
</dbReference>
<gene>
    <name evidence="14" type="ORF">WMSIL1_LOCUS8970</name>
</gene>
<dbReference type="Pfam" id="PF00133">
    <property type="entry name" value="tRNA-synt_1"/>
    <property type="match status" value="1"/>
</dbReference>
<dbReference type="NCBIfam" id="TIGR00395">
    <property type="entry name" value="leuS_arch"/>
    <property type="match status" value="1"/>
</dbReference>
<dbReference type="InterPro" id="IPR013155">
    <property type="entry name" value="M/V/L/I-tRNA-synth_anticd-bd"/>
</dbReference>
<evidence type="ECO:0000256" key="7">
    <source>
        <dbReference type="ARBA" id="ARBA00023146"/>
    </source>
</evidence>
<dbReference type="Proteomes" id="UP000321570">
    <property type="component" value="Unassembled WGS sequence"/>
</dbReference>
<evidence type="ECO:0000256" key="1">
    <source>
        <dbReference type="ARBA" id="ARBA00005594"/>
    </source>
</evidence>
<dbReference type="Gene3D" id="3.40.50.620">
    <property type="entry name" value="HUPs"/>
    <property type="match status" value="1"/>
</dbReference>
<protein>
    <recommendedName>
        <fullName evidence="2">leucine--tRNA ligase</fullName>
        <ecNumber evidence="2">6.1.1.4</ecNumber>
    </recommendedName>
    <alternativeName>
        <fullName evidence="8">Leucyl-tRNA synthetase</fullName>
    </alternativeName>
</protein>
<dbReference type="EMBL" id="CABIJS010000344">
    <property type="protein sequence ID" value="VUZ50071.1"/>
    <property type="molecule type" value="Genomic_DNA"/>
</dbReference>
<keyword evidence="15" id="KW-1185">Reference proteome</keyword>
<dbReference type="SUPFAM" id="SSF47323">
    <property type="entry name" value="Anticodon-binding domain of a subclass of class I aminoacyl-tRNA synthetases"/>
    <property type="match status" value="1"/>
</dbReference>
<dbReference type="AlphaFoldDB" id="A0A564YS26"/>
<feature type="domain" description="Aminoacyl-tRNA synthetase class Ia" evidence="9">
    <location>
        <begin position="19"/>
        <end position="100"/>
    </location>
</feature>
<dbReference type="GO" id="GO:0002161">
    <property type="term" value="F:aminoacyl-tRNA deacylase activity"/>
    <property type="evidence" value="ECO:0007669"/>
    <property type="project" value="InterPro"/>
</dbReference>
<reference evidence="14 15" key="1">
    <citation type="submission" date="2019-07" db="EMBL/GenBank/DDBJ databases">
        <authorList>
            <person name="Jastrzebski P J."/>
            <person name="Paukszto L."/>
            <person name="Jastrzebski P J."/>
        </authorList>
    </citation>
    <scope>NUCLEOTIDE SEQUENCE [LARGE SCALE GENOMIC DNA]</scope>
    <source>
        <strain evidence="14 15">WMS-il1</strain>
    </source>
</reference>
<feature type="domain" description="Methionyl/Valyl/Leucyl/Isoleucyl-tRNA synthetase anticodon-binding" evidence="10">
    <location>
        <begin position="803"/>
        <end position="921"/>
    </location>
</feature>
<keyword evidence="6" id="KW-0648">Protein biosynthesis</keyword>
<evidence type="ECO:0000259" key="11">
    <source>
        <dbReference type="Pfam" id="PF09334"/>
    </source>
</evidence>
<dbReference type="EC" id="6.1.1.4" evidence="2"/>
<feature type="domain" description="Methionyl/Leucyl tRNA synthetase" evidence="11">
    <location>
        <begin position="674"/>
        <end position="761"/>
    </location>
</feature>
<feature type="domain" description="Leucine--tRNA ligase RagD-binding" evidence="13">
    <location>
        <begin position="959"/>
        <end position="1028"/>
    </location>
</feature>
<evidence type="ECO:0000256" key="5">
    <source>
        <dbReference type="ARBA" id="ARBA00022840"/>
    </source>
</evidence>
<organism evidence="14 15">
    <name type="scientific">Hymenolepis diminuta</name>
    <name type="common">Rat tapeworm</name>
    <dbReference type="NCBI Taxonomy" id="6216"/>
    <lineage>
        <taxon>Eukaryota</taxon>
        <taxon>Metazoa</taxon>
        <taxon>Spiralia</taxon>
        <taxon>Lophotrochozoa</taxon>
        <taxon>Platyhelminthes</taxon>
        <taxon>Cestoda</taxon>
        <taxon>Eucestoda</taxon>
        <taxon>Cyclophyllidea</taxon>
        <taxon>Hymenolepididae</taxon>
        <taxon>Hymenolepis</taxon>
    </lineage>
</organism>
<keyword evidence="3" id="KW-0436">Ligase</keyword>
<dbReference type="Pfam" id="PF22947">
    <property type="entry name" value="ULD_3"/>
    <property type="match status" value="1"/>
</dbReference>
<accession>A0A564YS26</accession>
<evidence type="ECO:0000256" key="3">
    <source>
        <dbReference type="ARBA" id="ARBA00022598"/>
    </source>
</evidence>
<dbReference type="Gene3D" id="1.10.730.10">
    <property type="entry name" value="Isoleucyl-tRNA Synthetase, Domain 1"/>
    <property type="match status" value="1"/>
</dbReference>
<evidence type="ECO:0000256" key="8">
    <source>
        <dbReference type="ARBA" id="ARBA00030520"/>
    </source>
</evidence>
<proteinExistence type="inferred from homology"/>
<dbReference type="InterPro" id="IPR055416">
    <property type="entry name" value="RBD_LARS1"/>
</dbReference>
<dbReference type="Pfam" id="PF09334">
    <property type="entry name" value="tRNA-synt_1g"/>
    <property type="match status" value="1"/>
</dbReference>
<dbReference type="InterPro" id="IPR054509">
    <property type="entry name" value="LARS1_ULD"/>
</dbReference>
<feature type="domain" description="Leucine--tRNA ligase ubiquitin-like" evidence="12">
    <location>
        <begin position="1087"/>
        <end position="1200"/>
    </location>
</feature>
<dbReference type="GO" id="GO:0004823">
    <property type="term" value="F:leucine-tRNA ligase activity"/>
    <property type="evidence" value="ECO:0007669"/>
    <property type="project" value="UniProtKB-EC"/>
</dbReference>
<evidence type="ECO:0000256" key="6">
    <source>
        <dbReference type="ARBA" id="ARBA00022917"/>
    </source>
</evidence>
<dbReference type="GO" id="GO:0006429">
    <property type="term" value="P:leucyl-tRNA aminoacylation"/>
    <property type="evidence" value="ECO:0007669"/>
    <property type="project" value="InterPro"/>
</dbReference>